<gene>
    <name evidence="2" type="ORF">MNOR_LOCUS8496</name>
</gene>
<accession>A0AAV2Q4P4</accession>
<dbReference type="EMBL" id="CAXKWB010003968">
    <property type="protein sequence ID" value="CAL4071298.1"/>
    <property type="molecule type" value="Genomic_DNA"/>
</dbReference>
<feature type="region of interest" description="Disordered" evidence="1">
    <location>
        <begin position="76"/>
        <end position="110"/>
    </location>
</feature>
<proteinExistence type="predicted"/>
<comment type="caution">
    <text evidence="2">The sequence shown here is derived from an EMBL/GenBank/DDBJ whole genome shotgun (WGS) entry which is preliminary data.</text>
</comment>
<name>A0AAV2Q4P4_MEGNR</name>
<dbReference type="AlphaFoldDB" id="A0AAV2Q4P4"/>
<organism evidence="2 3">
    <name type="scientific">Meganyctiphanes norvegica</name>
    <name type="common">Northern krill</name>
    <name type="synonym">Thysanopoda norvegica</name>
    <dbReference type="NCBI Taxonomy" id="48144"/>
    <lineage>
        <taxon>Eukaryota</taxon>
        <taxon>Metazoa</taxon>
        <taxon>Ecdysozoa</taxon>
        <taxon>Arthropoda</taxon>
        <taxon>Crustacea</taxon>
        <taxon>Multicrustacea</taxon>
        <taxon>Malacostraca</taxon>
        <taxon>Eumalacostraca</taxon>
        <taxon>Eucarida</taxon>
        <taxon>Euphausiacea</taxon>
        <taxon>Euphausiidae</taxon>
        <taxon>Meganyctiphanes</taxon>
    </lineage>
</organism>
<feature type="compositionally biased region" description="Polar residues" evidence="1">
    <location>
        <begin position="96"/>
        <end position="110"/>
    </location>
</feature>
<keyword evidence="3" id="KW-1185">Reference proteome</keyword>
<evidence type="ECO:0000313" key="2">
    <source>
        <dbReference type="EMBL" id="CAL4071298.1"/>
    </source>
</evidence>
<feature type="non-terminal residue" evidence="2">
    <location>
        <position position="1"/>
    </location>
</feature>
<protein>
    <submittedName>
        <fullName evidence="2">Uncharacterized protein</fullName>
    </submittedName>
</protein>
<feature type="non-terminal residue" evidence="2">
    <location>
        <position position="110"/>
    </location>
</feature>
<feature type="compositionally biased region" description="Basic and acidic residues" evidence="1">
    <location>
        <begin position="17"/>
        <end position="36"/>
    </location>
</feature>
<feature type="region of interest" description="Disordered" evidence="1">
    <location>
        <begin position="1"/>
        <end position="60"/>
    </location>
</feature>
<dbReference type="Proteomes" id="UP001497623">
    <property type="component" value="Unassembled WGS sequence"/>
</dbReference>
<reference evidence="2 3" key="1">
    <citation type="submission" date="2024-05" db="EMBL/GenBank/DDBJ databases">
        <authorList>
            <person name="Wallberg A."/>
        </authorList>
    </citation>
    <scope>NUCLEOTIDE SEQUENCE [LARGE SCALE GENOMIC DNA]</scope>
</reference>
<feature type="compositionally biased region" description="Basic and acidic residues" evidence="1">
    <location>
        <begin position="76"/>
        <end position="92"/>
    </location>
</feature>
<evidence type="ECO:0000313" key="3">
    <source>
        <dbReference type="Proteomes" id="UP001497623"/>
    </source>
</evidence>
<evidence type="ECO:0000256" key="1">
    <source>
        <dbReference type="SAM" id="MobiDB-lite"/>
    </source>
</evidence>
<sequence length="110" mass="12728">HPPVDIGIGASMSVESHYQEEGEPHRNHIQQAREVRQQSSTPLREPHQQPRGNSFLPVDIGNGAFMDVDMHYRLDNEPQMDHHHQTKVERQYFTDIPQSDMQHTSRGNSH</sequence>